<dbReference type="Pfam" id="PF00072">
    <property type="entry name" value="Response_reg"/>
    <property type="match status" value="1"/>
</dbReference>
<accession>A0AAJ6P9Y2</accession>
<dbReference type="Gene3D" id="3.40.50.2300">
    <property type="match status" value="1"/>
</dbReference>
<dbReference type="RefSeq" id="WP_281483475.1">
    <property type="nucleotide sequence ID" value="NZ_CP124543.1"/>
</dbReference>
<dbReference type="AlphaFoldDB" id="A0AAJ6P9Y2"/>
<dbReference type="PROSITE" id="PS50043">
    <property type="entry name" value="HTH_LUXR_2"/>
    <property type="match status" value="1"/>
</dbReference>
<evidence type="ECO:0000256" key="2">
    <source>
        <dbReference type="ARBA" id="ARBA00023125"/>
    </source>
</evidence>
<organism evidence="6 7">
    <name type="scientific">Halotia branconii CENA392</name>
    <dbReference type="NCBI Taxonomy" id="1539056"/>
    <lineage>
        <taxon>Bacteria</taxon>
        <taxon>Bacillati</taxon>
        <taxon>Cyanobacteriota</taxon>
        <taxon>Cyanophyceae</taxon>
        <taxon>Nostocales</taxon>
        <taxon>Nodulariaceae</taxon>
        <taxon>Halotia</taxon>
    </lineage>
</organism>
<dbReference type="Pfam" id="PF00196">
    <property type="entry name" value="GerE"/>
    <property type="match status" value="1"/>
</dbReference>
<dbReference type="EMBL" id="CP124543">
    <property type="protein sequence ID" value="WGV26220.1"/>
    <property type="molecule type" value="Genomic_DNA"/>
</dbReference>
<sequence length="209" mass="23553">MYKIIRVLLAEKNSLVRVGVRATLNIEEDLILVGETNDAFKLPELNLKLQPDLLIIDLDLPSLTLPQSIVDLRKFCPYSQVLALASSDKFDLSILKIGGIKGCIFKSEEPQTLISAIRTVVKGNTWYSQKIIDKLIQQKIDEQNENVEATLTKREQQVIGMIAQGWDNARISAELSLAQQTVRNYMSRIYTKLAVSSRSEAIIWAIKHS</sequence>
<evidence type="ECO:0000256" key="3">
    <source>
        <dbReference type="PROSITE-ProRule" id="PRU00169"/>
    </source>
</evidence>
<name>A0AAJ6P9Y2_9CYAN</name>
<evidence type="ECO:0000313" key="7">
    <source>
        <dbReference type="Proteomes" id="UP001223520"/>
    </source>
</evidence>
<evidence type="ECO:0000256" key="1">
    <source>
        <dbReference type="ARBA" id="ARBA00022553"/>
    </source>
</evidence>
<proteinExistence type="predicted"/>
<dbReference type="InterPro" id="IPR011006">
    <property type="entry name" value="CheY-like_superfamily"/>
</dbReference>
<dbReference type="KEGG" id="hbq:QI031_01510"/>
<dbReference type="SUPFAM" id="SSF46894">
    <property type="entry name" value="C-terminal effector domain of the bipartite response regulators"/>
    <property type="match status" value="1"/>
</dbReference>
<feature type="modified residue" description="4-aspartylphosphate" evidence="3">
    <location>
        <position position="57"/>
    </location>
</feature>
<dbReference type="PANTHER" id="PTHR43214">
    <property type="entry name" value="TWO-COMPONENT RESPONSE REGULATOR"/>
    <property type="match status" value="1"/>
</dbReference>
<protein>
    <submittedName>
        <fullName evidence="6">Response regulator transcription factor</fullName>
    </submittedName>
</protein>
<dbReference type="PROSITE" id="PS00622">
    <property type="entry name" value="HTH_LUXR_1"/>
    <property type="match status" value="1"/>
</dbReference>
<keyword evidence="1 3" id="KW-0597">Phosphoprotein</keyword>
<dbReference type="InterPro" id="IPR016032">
    <property type="entry name" value="Sig_transdc_resp-reg_C-effctor"/>
</dbReference>
<dbReference type="CDD" id="cd06170">
    <property type="entry name" value="LuxR_C_like"/>
    <property type="match status" value="1"/>
</dbReference>
<dbReference type="SMART" id="SM00448">
    <property type="entry name" value="REC"/>
    <property type="match status" value="1"/>
</dbReference>
<reference evidence="6 7" key="1">
    <citation type="journal article" date="2023" name="Limnol Oceanogr Lett">
        <title>Environmental adaptations by the intertidal Antarctic cyanobacterium Halotia branconii CENA392 as revealed using long-read genome sequencing.</title>
        <authorList>
            <person name="Dextro R.B."/>
            <person name="Delbaje E."/>
            <person name="Freitas P.N.N."/>
            <person name="Geraldes V."/>
            <person name="Pinto E."/>
            <person name="Long P.F."/>
            <person name="Fiore M.F."/>
        </authorList>
    </citation>
    <scope>NUCLEOTIDE SEQUENCE [LARGE SCALE GENOMIC DNA]</scope>
    <source>
        <strain evidence="6 7">CENA392</strain>
    </source>
</reference>
<dbReference type="Proteomes" id="UP001223520">
    <property type="component" value="Chromosome"/>
</dbReference>
<dbReference type="SMART" id="SM00421">
    <property type="entry name" value="HTH_LUXR"/>
    <property type="match status" value="1"/>
</dbReference>
<dbReference type="InterPro" id="IPR058245">
    <property type="entry name" value="NreC/VraR/RcsB-like_REC"/>
</dbReference>
<dbReference type="SUPFAM" id="SSF52172">
    <property type="entry name" value="CheY-like"/>
    <property type="match status" value="1"/>
</dbReference>
<evidence type="ECO:0000313" key="6">
    <source>
        <dbReference type="EMBL" id="WGV26220.1"/>
    </source>
</evidence>
<dbReference type="GO" id="GO:0006355">
    <property type="term" value="P:regulation of DNA-templated transcription"/>
    <property type="evidence" value="ECO:0007669"/>
    <property type="project" value="InterPro"/>
</dbReference>
<dbReference type="InterPro" id="IPR000792">
    <property type="entry name" value="Tscrpt_reg_LuxR_C"/>
</dbReference>
<dbReference type="InterPro" id="IPR001789">
    <property type="entry name" value="Sig_transdc_resp-reg_receiver"/>
</dbReference>
<evidence type="ECO:0000259" key="5">
    <source>
        <dbReference type="PROSITE" id="PS50110"/>
    </source>
</evidence>
<dbReference type="InterPro" id="IPR039420">
    <property type="entry name" value="WalR-like"/>
</dbReference>
<evidence type="ECO:0000259" key="4">
    <source>
        <dbReference type="PROSITE" id="PS50043"/>
    </source>
</evidence>
<feature type="domain" description="HTH luxR-type" evidence="4">
    <location>
        <begin position="144"/>
        <end position="209"/>
    </location>
</feature>
<keyword evidence="7" id="KW-1185">Reference proteome</keyword>
<keyword evidence="2" id="KW-0238">DNA-binding</keyword>
<dbReference type="PRINTS" id="PR00038">
    <property type="entry name" value="HTHLUXR"/>
</dbReference>
<gene>
    <name evidence="6" type="ORF">QI031_01510</name>
</gene>
<dbReference type="GO" id="GO:0003677">
    <property type="term" value="F:DNA binding"/>
    <property type="evidence" value="ECO:0007669"/>
    <property type="project" value="UniProtKB-KW"/>
</dbReference>
<dbReference type="PANTHER" id="PTHR43214:SF37">
    <property type="entry name" value="TRANSCRIPTIONAL REGULATORY PROTEIN YDFI"/>
    <property type="match status" value="1"/>
</dbReference>
<dbReference type="PROSITE" id="PS50110">
    <property type="entry name" value="RESPONSE_REGULATORY"/>
    <property type="match status" value="1"/>
</dbReference>
<dbReference type="GO" id="GO:0000160">
    <property type="term" value="P:phosphorelay signal transduction system"/>
    <property type="evidence" value="ECO:0007669"/>
    <property type="project" value="InterPro"/>
</dbReference>
<dbReference type="CDD" id="cd17535">
    <property type="entry name" value="REC_NarL-like"/>
    <property type="match status" value="1"/>
</dbReference>
<feature type="domain" description="Response regulatory" evidence="5">
    <location>
        <begin position="6"/>
        <end position="121"/>
    </location>
</feature>